<reference evidence="2" key="1">
    <citation type="submission" date="2021-06" db="EMBL/GenBank/DDBJ databases">
        <title>Paracoccus bacterium XHP0099 sp. nov., isolated from the surface waters of the Yellow Sea.</title>
        <authorList>
            <person name="Xue H."/>
            <person name="Zhang D."/>
        </authorList>
    </citation>
    <scope>NUCLEOTIDE SEQUENCE</scope>
    <source>
        <strain evidence="2">XHP0099</strain>
    </source>
</reference>
<evidence type="ECO:0000256" key="1">
    <source>
        <dbReference type="SAM" id="SignalP"/>
    </source>
</evidence>
<accession>A0ABS6AKL7</accession>
<organism evidence="2 3">
    <name type="scientific">Paracoccus marinaquae</name>
    <dbReference type="NCBI Taxonomy" id="2841926"/>
    <lineage>
        <taxon>Bacteria</taxon>
        <taxon>Pseudomonadati</taxon>
        <taxon>Pseudomonadota</taxon>
        <taxon>Alphaproteobacteria</taxon>
        <taxon>Rhodobacterales</taxon>
        <taxon>Paracoccaceae</taxon>
        <taxon>Paracoccus</taxon>
    </lineage>
</organism>
<proteinExistence type="predicted"/>
<feature type="chain" id="PRO_5045639579" evidence="1">
    <location>
        <begin position="23"/>
        <end position="195"/>
    </location>
</feature>
<dbReference type="Proteomes" id="UP001166191">
    <property type="component" value="Unassembled WGS sequence"/>
</dbReference>
<evidence type="ECO:0000313" key="2">
    <source>
        <dbReference type="EMBL" id="MBU3031126.1"/>
    </source>
</evidence>
<protein>
    <submittedName>
        <fullName evidence="2">Uncharacterized protein</fullName>
    </submittedName>
</protein>
<dbReference type="RefSeq" id="WP_216033799.1">
    <property type="nucleotide sequence ID" value="NZ_JAHKNG010000025.1"/>
</dbReference>
<dbReference type="EMBL" id="JAHKNG010000025">
    <property type="protein sequence ID" value="MBU3031126.1"/>
    <property type="molecule type" value="Genomic_DNA"/>
</dbReference>
<sequence length="195" mass="20100">MRPFLQAFSIVAVSLNPMAALAGNEFVTMESVRFGPDGQVVASLSAGNEVQTDADGFVSFEGQALTSDGIATPLTVRVQTAGRAEAPSLEEYAEATGIVSLTGRTTFNPSIEGVEIEKTIYTINSNVDQSAGSITITDEPLPAIVGWLIIAGAASFTGVSAAIIFSCNEDGGKPTATMSADLSDGKGEVSVTCER</sequence>
<keyword evidence="1" id="KW-0732">Signal</keyword>
<feature type="signal peptide" evidence="1">
    <location>
        <begin position="1"/>
        <end position="22"/>
    </location>
</feature>
<comment type="caution">
    <text evidence="2">The sequence shown here is derived from an EMBL/GenBank/DDBJ whole genome shotgun (WGS) entry which is preliminary data.</text>
</comment>
<keyword evidence="3" id="KW-1185">Reference proteome</keyword>
<name>A0ABS6AKL7_9RHOB</name>
<evidence type="ECO:0000313" key="3">
    <source>
        <dbReference type="Proteomes" id="UP001166191"/>
    </source>
</evidence>
<gene>
    <name evidence="2" type="ORF">KNW02_13465</name>
</gene>